<sequence length="292" mass="33182">MFDISTEHKKKINAVINFIQQNPQEELSLAQLAGIANYSPFHFQKIFKQVTGESPKQFIIKVRMINVAHYLLTHTHKSITEIALDNGFASSSTFARSFRNFFGISAEELRNIPSKDHTTITKYLKHIKINGNFFVNDNNGREKDLSIEIKKAQSLKVIFVNAPLTDIGEIHKSFKRVIQFAEARDLLTVNTQFVGIVNPHAGIYQAGITLQAHQEIPKGIDILNIDGGKFAVCGITGDTKQIFHTFHSLYEWLHQSPYRIKQPFAFEILPQSPLTNPYENMERAIHIPVEPV</sequence>
<dbReference type="SMART" id="SM00871">
    <property type="entry name" value="AraC_E_bind"/>
    <property type="match status" value="1"/>
</dbReference>
<evidence type="ECO:0000256" key="2">
    <source>
        <dbReference type="ARBA" id="ARBA00023125"/>
    </source>
</evidence>
<protein>
    <recommendedName>
        <fullName evidence="4">HTH araC/xylS-type domain-containing protein</fullName>
    </recommendedName>
</protein>
<organism evidence="5 6">
    <name type="scientific">Chryseobacterium aquaticum subsp. greenlandense</name>
    <dbReference type="NCBI Taxonomy" id="345663"/>
    <lineage>
        <taxon>Bacteria</taxon>
        <taxon>Pseudomonadati</taxon>
        <taxon>Bacteroidota</taxon>
        <taxon>Flavobacteriia</taxon>
        <taxon>Flavobacteriales</taxon>
        <taxon>Weeksellaceae</taxon>
        <taxon>Chryseobacterium group</taxon>
        <taxon>Chryseobacterium</taxon>
    </lineage>
</organism>
<proteinExistence type="predicted"/>
<dbReference type="GO" id="GO:0003700">
    <property type="term" value="F:DNA-binding transcription factor activity"/>
    <property type="evidence" value="ECO:0007669"/>
    <property type="project" value="InterPro"/>
</dbReference>
<keyword evidence="2" id="KW-0238">DNA-binding</keyword>
<dbReference type="InterPro" id="IPR011256">
    <property type="entry name" value="Reg_factor_effector_dom_sf"/>
</dbReference>
<accession>A0A101CJI8</accession>
<gene>
    <name evidence="5" type="ORF">AR686_01075</name>
</gene>
<dbReference type="SUPFAM" id="SSF55136">
    <property type="entry name" value="Probable bacterial effector-binding domain"/>
    <property type="match status" value="1"/>
</dbReference>
<evidence type="ECO:0000313" key="6">
    <source>
        <dbReference type="Proteomes" id="UP000054388"/>
    </source>
</evidence>
<dbReference type="PROSITE" id="PS01124">
    <property type="entry name" value="HTH_ARAC_FAMILY_2"/>
    <property type="match status" value="1"/>
</dbReference>
<dbReference type="AlphaFoldDB" id="A0A101CJI8"/>
<dbReference type="InterPro" id="IPR029442">
    <property type="entry name" value="GyrI-like"/>
</dbReference>
<dbReference type="InterPro" id="IPR009057">
    <property type="entry name" value="Homeodomain-like_sf"/>
</dbReference>
<dbReference type="PANTHER" id="PTHR40055">
    <property type="entry name" value="TRANSCRIPTIONAL REGULATOR YGIV-RELATED"/>
    <property type="match status" value="1"/>
</dbReference>
<comment type="caution">
    <text evidence="5">The sequence shown here is derived from an EMBL/GenBank/DDBJ whole genome shotgun (WGS) entry which is preliminary data.</text>
</comment>
<dbReference type="Pfam" id="PF12833">
    <property type="entry name" value="HTH_18"/>
    <property type="match status" value="1"/>
</dbReference>
<keyword evidence="3" id="KW-0804">Transcription</keyword>
<dbReference type="SMART" id="SM00342">
    <property type="entry name" value="HTH_ARAC"/>
    <property type="match status" value="1"/>
</dbReference>
<evidence type="ECO:0000259" key="4">
    <source>
        <dbReference type="PROSITE" id="PS01124"/>
    </source>
</evidence>
<dbReference type="Gene3D" id="3.20.80.10">
    <property type="entry name" value="Regulatory factor, effector binding domain"/>
    <property type="match status" value="1"/>
</dbReference>
<dbReference type="GO" id="GO:0043565">
    <property type="term" value="F:sequence-specific DNA binding"/>
    <property type="evidence" value="ECO:0007669"/>
    <property type="project" value="InterPro"/>
</dbReference>
<dbReference type="InterPro" id="IPR050908">
    <property type="entry name" value="SmbC-like"/>
</dbReference>
<dbReference type="InterPro" id="IPR020449">
    <property type="entry name" value="Tscrpt_reg_AraC-type_HTH"/>
</dbReference>
<dbReference type="PRINTS" id="PR00032">
    <property type="entry name" value="HTHARAC"/>
</dbReference>
<evidence type="ECO:0000313" key="5">
    <source>
        <dbReference type="EMBL" id="KUJ57395.1"/>
    </source>
</evidence>
<dbReference type="PANTHER" id="PTHR40055:SF1">
    <property type="entry name" value="TRANSCRIPTIONAL REGULATOR YGIV-RELATED"/>
    <property type="match status" value="1"/>
</dbReference>
<dbReference type="InterPro" id="IPR010499">
    <property type="entry name" value="AraC_E-bd"/>
</dbReference>
<reference evidence="5 6" key="1">
    <citation type="submission" date="2015-10" db="EMBL/GenBank/DDBJ databases">
        <title>Genome sequence of Chryseobacterium greenlandense.</title>
        <authorList>
            <person name="Newman J."/>
            <person name="Fischer K."/>
            <person name="Miller J."/>
        </authorList>
    </citation>
    <scope>NUCLEOTIDE SEQUENCE [LARGE SCALE GENOMIC DNA]</scope>
    <source>
        <strain evidence="5 6">UMB34</strain>
    </source>
</reference>
<dbReference type="EMBL" id="LMAI01000002">
    <property type="protein sequence ID" value="KUJ57395.1"/>
    <property type="molecule type" value="Genomic_DNA"/>
</dbReference>
<evidence type="ECO:0000256" key="3">
    <source>
        <dbReference type="ARBA" id="ARBA00023163"/>
    </source>
</evidence>
<keyword evidence="1" id="KW-0805">Transcription regulation</keyword>
<evidence type="ECO:0000256" key="1">
    <source>
        <dbReference type="ARBA" id="ARBA00023015"/>
    </source>
</evidence>
<dbReference type="Gene3D" id="1.10.10.60">
    <property type="entry name" value="Homeodomain-like"/>
    <property type="match status" value="2"/>
</dbReference>
<dbReference type="SUPFAM" id="SSF46689">
    <property type="entry name" value="Homeodomain-like"/>
    <property type="match status" value="2"/>
</dbReference>
<name>A0A101CJI8_9FLAO</name>
<dbReference type="InterPro" id="IPR018062">
    <property type="entry name" value="HTH_AraC-typ_CS"/>
</dbReference>
<dbReference type="Pfam" id="PF06445">
    <property type="entry name" value="GyrI-like"/>
    <property type="match status" value="1"/>
</dbReference>
<dbReference type="PROSITE" id="PS00041">
    <property type="entry name" value="HTH_ARAC_FAMILY_1"/>
    <property type="match status" value="1"/>
</dbReference>
<feature type="domain" description="HTH araC/xylS-type" evidence="4">
    <location>
        <begin position="13"/>
        <end position="112"/>
    </location>
</feature>
<dbReference type="InterPro" id="IPR018060">
    <property type="entry name" value="HTH_AraC"/>
</dbReference>
<dbReference type="Proteomes" id="UP000054388">
    <property type="component" value="Unassembled WGS sequence"/>
</dbReference>
<dbReference type="RefSeq" id="WP_024567742.1">
    <property type="nucleotide sequence ID" value="NZ_LMAI01000002.1"/>
</dbReference>